<feature type="chain" id="PRO_5006589019" description="Secreted protein" evidence="1">
    <location>
        <begin position="23"/>
        <end position="116"/>
    </location>
</feature>
<organism evidence="2">
    <name type="scientific">Phakopsora pachyrhizi</name>
    <name type="common">Asian soybean rust disease fungus</name>
    <dbReference type="NCBI Taxonomy" id="170000"/>
    <lineage>
        <taxon>Eukaryota</taxon>
        <taxon>Fungi</taxon>
        <taxon>Dikarya</taxon>
        <taxon>Basidiomycota</taxon>
        <taxon>Pucciniomycotina</taxon>
        <taxon>Pucciniomycetes</taxon>
        <taxon>Pucciniales</taxon>
        <taxon>Phakopsoraceae</taxon>
        <taxon>Phakopsora</taxon>
    </lineage>
</organism>
<dbReference type="AlphaFoldDB" id="A0A0S1MJD0"/>
<feature type="signal peptide" evidence="1">
    <location>
        <begin position="1"/>
        <end position="22"/>
    </location>
</feature>
<name>A0A0S1MJD0_PHAPC</name>
<protein>
    <recommendedName>
        <fullName evidence="3">Secreted protein</fullName>
    </recommendedName>
</protein>
<dbReference type="EMBL" id="KT246866">
    <property type="protein sequence ID" value="ALL40957.1"/>
    <property type="molecule type" value="mRNA"/>
</dbReference>
<keyword evidence="1" id="KW-0732">Signal</keyword>
<accession>A0A0S1MJD0</accession>
<evidence type="ECO:0008006" key="3">
    <source>
        <dbReference type="Google" id="ProtNLM"/>
    </source>
</evidence>
<proteinExistence type="evidence at transcript level"/>
<evidence type="ECO:0000313" key="2">
    <source>
        <dbReference type="EMBL" id="ALL40957.1"/>
    </source>
</evidence>
<evidence type="ECO:0000256" key="1">
    <source>
        <dbReference type="SAM" id="SignalP"/>
    </source>
</evidence>
<dbReference type="PROSITE" id="PS51257">
    <property type="entry name" value="PROKAR_LIPOPROTEIN"/>
    <property type="match status" value="1"/>
</dbReference>
<reference evidence="2" key="1">
    <citation type="submission" date="2015-07" db="EMBL/GenBank/DDBJ databases">
        <title>Elucidating the P. pachyrhizi secretome and potential effectors.</title>
        <authorList>
            <person name="de Carvalho M.C.C.G."/>
            <person name="Nascimento L.C."/>
            <person name="Darben L.M."/>
            <person name="Polizel-Podanosqui A.M."/>
            <person name="Lopes-Caitar V.S."/>
            <person name="Rocha C.S."/>
            <person name="Qi M."/>
            <person name="Carazolle M."/>
            <person name="Kuwahara M.K."/>
            <person name="Pereira G.A.G."/>
            <person name="Abdelnoor R.V."/>
            <person name="Whitham S.A."/>
            <person name="Marcelino-Guimaraes F.C."/>
        </authorList>
    </citation>
    <scope>NUCLEOTIDE SEQUENCE</scope>
</reference>
<sequence>MKFNSLAVSITVLALTFSCTLSMPPPGLLSGIFSSEQNGYGLGSGLGNGLGGNFGSGLESLSGLESNLLGLGSSRQAVSSAYGYPNERGVEGGNFVYSSRPTNYQSQVVSSPIFGK</sequence>